<dbReference type="AlphaFoldDB" id="A0A0E9S7Y3"/>
<proteinExistence type="predicted"/>
<reference evidence="1" key="1">
    <citation type="submission" date="2014-11" db="EMBL/GenBank/DDBJ databases">
        <authorList>
            <person name="Amaro Gonzalez C."/>
        </authorList>
    </citation>
    <scope>NUCLEOTIDE SEQUENCE</scope>
</reference>
<evidence type="ECO:0000313" key="1">
    <source>
        <dbReference type="EMBL" id="JAH36765.1"/>
    </source>
</evidence>
<organism evidence="1">
    <name type="scientific">Anguilla anguilla</name>
    <name type="common">European freshwater eel</name>
    <name type="synonym">Muraena anguilla</name>
    <dbReference type="NCBI Taxonomy" id="7936"/>
    <lineage>
        <taxon>Eukaryota</taxon>
        <taxon>Metazoa</taxon>
        <taxon>Chordata</taxon>
        <taxon>Craniata</taxon>
        <taxon>Vertebrata</taxon>
        <taxon>Euteleostomi</taxon>
        <taxon>Actinopterygii</taxon>
        <taxon>Neopterygii</taxon>
        <taxon>Teleostei</taxon>
        <taxon>Anguilliformes</taxon>
        <taxon>Anguillidae</taxon>
        <taxon>Anguilla</taxon>
    </lineage>
</organism>
<sequence length="74" mass="8138">MCSSTDGLADFCSTCGERWCLTTHSHSWGAQSCIALQALIHPGLHATPWKCLSFFTPSQFYQNLQLPGDCDAPF</sequence>
<reference evidence="1" key="2">
    <citation type="journal article" date="2015" name="Fish Shellfish Immunol.">
        <title>Early steps in the European eel (Anguilla anguilla)-Vibrio vulnificus interaction in the gills: Role of the RtxA13 toxin.</title>
        <authorList>
            <person name="Callol A."/>
            <person name="Pajuelo D."/>
            <person name="Ebbesson L."/>
            <person name="Teles M."/>
            <person name="MacKenzie S."/>
            <person name="Amaro C."/>
        </authorList>
    </citation>
    <scope>NUCLEOTIDE SEQUENCE</scope>
</reference>
<accession>A0A0E9S7Y3</accession>
<protein>
    <submittedName>
        <fullName evidence="1">Uncharacterized protein</fullName>
    </submittedName>
</protein>
<name>A0A0E9S7Y3_ANGAN</name>
<dbReference type="EMBL" id="GBXM01071812">
    <property type="protein sequence ID" value="JAH36765.1"/>
    <property type="molecule type" value="Transcribed_RNA"/>
</dbReference>